<protein>
    <submittedName>
        <fullName evidence="1">Uncharacterized protein</fullName>
    </submittedName>
</protein>
<sequence length="62" mass="7189">MHIGAWWQHECGVKILCSYDEAEDDIYMCDPYDESGKVVEPSTTAQKVMLKHFRTLAKAKKR</sequence>
<dbReference type="STRING" id="990268.JCM19235_1280"/>
<accession>A0A090S915</accession>
<evidence type="ECO:0000313" key="1">
    <source>
        <dbReference type="EMBL" id="GAL22979.1"/>
    </source>
</evidence>
<reference evidence="1 2" key="2">
    <citation type="submission" date="2014-09" db="EMBL/GenBank/DDBJ databases">
        <authorList>
            <consortium name="NBRP consortium"/>
            <person name="Sawabe T."/>
            <person name="Meirelles P."/>
            <person name="Nakanishi M."/>
            <person name="Sayaka M."/>
            <person name="Hattori M."/>
            <person name="Ohkuma M."/>
        </authorList>
    </citation>
    <scope>NUCLEOTIDE SEQUENCE [LARGE SCALE GENOMIC DNA]</scope>
    <source>
        <strain evidence="2">JCM19235</strain>
    </source>
</reference>
<evidence type="ECO:0000313" key="2">
    <source>
        <dbReference type="Proteomes" id="UP000029228"/>
    </source>
</evidence>
<proteinExistence type="predicted"/>
<organism evidence="1 2">
    <name type="scientific">Vibrio maritimus</name>
    <dbReference type="NCBI Taxonomy" id="990268"/>
    <lineage>
        <taxon>Bacteria</taxon>
        <taxon>Pseudomonadati</taxon>
        <taxon>Pseudomonadota</taxon>
        <taxon>Gammaproteobacteria</taxon>
        <taxon>Vibrionales</taxon>
        <taxon>Vibrionaceae</taxon>
        <taxon>Vibrio</taxon>
    </lineage>
</organism>
<reference evidence="1 2" key="1">
    <citation type="submission" date="2014-09" db="EMBL/GenBank/DDBJ databases">
        <title>Vibrio maritimus JCM 19235. (C45) whole genome shotgun sequence.</title>
        <authorList>
            <person name="Sawabe T."/>
            <person name="Meirelles P."/>
            <person name="Nakanishi M."/>
            <person name="Sayaka M."/>
            <person name="Hattori M."/>
            <person name="Ohkuma M."/>
        </authorList>
    </citation>
    <scope>NUCLEOTIDE SEQUENCE [LARGE SCALE GENOMIC DNA]</scope>
    <source>
        <strain evidence="2">JCM19235</strain>
    </source>
</reference>
<comment type="caution">
    <text evidence="1">The sequence shown here is derived from an EMBL/GenBank/DDBJ whole genome shotgun (WGS) entry which is preliminary data.</text>
</comment>
<keyword evidence="2" id="KW-1185">Reference proteome</keyword>
<gene>
    <name evidence="1" type="ORF">JCM19235_1280</name>
</gene>
<dbReference type="EMBL" id="BBMR01000017">
    <property type="protein sequence ID" value="GAL22979.1"/>
    <property type="molecule type" value="Genomic_DNA"/>
</dbReference>
<name>A0A090S915_9VIBR</name>
<dbReference type="Proteomes" id="UP000029228">
    <property type="component" value="Unassembled WGS sequence"/>
</dbReference>
<dbReference type="AlphaFoldDB" id="A0A090S915"/>